<organism evidence="3 4">
    <name type="scientific">Marmota monax</name>
    <name type="common">Woodchuck</name>
    <dbReference type="NCBI Taxonomy" id="9995"/>
    <lineage>
        <taxon>Eukaryota</taxon>
        <taxon>Metazoa</taxon>
        <taxon>Chordata</taxon>
        <taxon>Craniata</taxon>
        <taxon>Vertebrata</taxon>
        <taxon>Euteleostomi</taxon>
        <taxon>Mammalia</taxon>
        <taxon>Eutheria</taxon>
        <taxon>Euarchontoglires</taxon>
        <taxon>Glires</taxon>
        <taxon>Rodentia</taxon>
        <taxon>Sciuromorpha</taxon>
        <taxon>Sciuridae</taxon>
        <taxon>Xerinae</taxon>
        <taxon>Marmotini</taxon>
        <taxon>Marmota</taxon>
    </lineage>
</organism>
<evidence type="ECO:0000313" key="4">
    <source>
        <dbReference type="Proteomes" id="UP000335636"/>
    </source>
</evidence>
<dbReference type="Proteomes" id="UP000335636">
    <property type="component" value="Unassembled WGS sequence"/>
</dbReference>
<proteinExistence type="predicted"/>
<keyword evidence="2" id="KW-1133">Transmembrane helix</keyword>
<keyword evidence="4" id="KW-1185">Reference proteome</keyword>
<reference evidence="3" key="1">
    <citation type="submission" date="2019-04" db="EMBL/GenBank/DDBJ databases">
        <authorList>
            <person name="Alioto T."/>
            <person name="Alioto T."/>
        </authorList>
    </citation>
    <scope>NUCLEOTIDE SEQUENCE [LARGE SCALE GENOMIC DNA]</scope>
</reference>
<feature type="non-terminal residue" evidence="3">
    <location>
        <position position="177"/>
    </location>
</feature>
<dbReference type="Pfam" id="PF15483">
    <property type="entry name" value="DUF4641"/>
    <property type="match status" value="1"/>
</dbReference>
<evidence type="ECO:0000256" key="2">
    <source>
        <dbReference type="SAM" id="Phobius"/>
    </source>
</evidence>
<dbReference type="AlphaFoldDB" id="A0A5E4D9X2"/>
<keyword evidence="2" id="KW-0812">Transmembrane</keyword>
<protein>
    <submittedName>
        <fullName evidence="3">Uncharacterized protein</fullName>
    </submittedName>
</protein>
<keyword evidence="2" id="KW-0472">Membrane</keyword>
<gene>
    <name evidence="3" type="ORF">MONAX_5E039309</name>
</gene>
<feature type="transmembrane region" description="Helical" evidence="2">
    <location>
        <begin position="43"/>
        <end position="64"/>
    </location>
</feature>
<dbReference type="EMBL" id="CABDUW010005191">
    <property type="protein sequence ID" value="VTJ90858.1"/>
    <property type="molecule type" value="Genomic_DNA"/>
</dbReference>
<dbReference type="PANTHER" id="PTHR31866">
    <property type="entry name" value="GENE 4779-RELATED"/>
    <property type="match status" value="1"/>
</dbReference>
<sequence>PWTDRPWESWKLAPPRKCKVCSGAREGAGPTTQEQQLLLLQLLLLRVLLLLLTTTASAAAAATTTAAGSLPRATPRKKDIQEKKSLGGGWLGVTLGGAFSLWGQRLKATPLELATFPPILGVPLLGRPKRYSFLPLEPKQPKHSSTGRRTVAKKTGELEPVTSENKDPNRNAVPQAQ</sequence>
<dbReference type="PANTHER" id="PTHR31866:SF1">
    <property type="entry name" value="GENE 4779-RELATED"/>
    <property type="match status" value="1"/>
</dbReference>
<comment type="caution">
    <text evidence="3">The sequence shown here is derived from an EMBL/GenBank/DDBJ whole genome shotgun (WGS) entry which is preliminary data.</text>
</comment>
<evidence type="ECO:0000256" key="1">
    <source>
        <dbReference type="SAM" id="MobiDB-lite"/>
    </source>
</evidence>
<name>A0A5E4D9X2_MARMO</name>
<accession>A0A5E4D9X2</accession>
<feature type="non-terminal residue" evidence="3">
    <location>
        <position position="1"/>
    </location>
</feature>
<dbReference type="InterPro" id="IPR027822">
    <property type="entry name" value="DUF4641"/>
</dbReference>
<feature type="region of interest" description="Disordered" evidence="1">
    <location>
        <begin position="133"/>
        <end position="177"/>
    </location>
</feature>
<feature type="compositionally biased region" description="Basic residues" evidence="1">
    <location>
        <begin position="141"/>
        <end position="152"/>
    </location>
</feature>
<evidence type="ECO:0000313" key="3">
    <source>
        <dbReference type="EMBL" id="VTJ90858.1"/>
    </source>
</evidence>